<comment type="caution">
    <text evidence="2">The sequence shown here is derived from an EMBL/GenBank/DDBJ whole genome shotgun (WGS) entry which is preliminary data.</text>
</comment>
<dbReference type="AlphaFoldDB" id="A0A328P4G9"/>
<dbReference type="OrthoDB" id="3078349at2"/>
<organism evidence="2 3">
    <name type="scientific">Dyella jiangningensis</name>
    <dbReference type="NCBI Taxonomy" id="1379159"/>
    <lineage>
        <taxon>Bacteria</taxon>
        <taxon>Pseudomonadati</taxon>
        <taxon>Pseudomonadota</taxon>
        <taxon>Gammaproteobacteria</taxon>
        <taxon>Lysobacterales</taxon>
        <taxon>Rhodanobacteraceae</taxon>
        <taxon>Dyella</taxon>
    </lineage>
</organism>
<proteinExistence type="predicted"/>
<dbReference type="Proteomes" id="UP000248926">
    <property type="component" value="Unassembled WGS sequence"/>
</dbReference>
<dbReference type="InterPro" id="IPR021527">
    <property type="entry name" value="DUF2795"/>
</dbReference>
<sequence length="90" mass="9848">MYSAAALRKSPGTANPSRGGRNMTRGLGGSSPANVQKYLHDVSYPTDKQTLIKQAERNGAPKEELDVVKQLKDEHYGGPQDVMKNYGEIE</sequence>
<reference evidence="2 3" key="1">
    <citation type="journal article" date="2018" name="Genet. Mol. Biol.">
        <title>The genome sequence of Dyella jiangningensis FCAV SCS01 from a lignocellulose-decomposing microbial consortium metagenome reveals potential for biotechnological applications.</title>
        <authorList>
            <person name="Desiderato J.G."/>
            <person name="Alvarenga D.O."/>
            <person name="Constancio M.T.L."/>
            <person name="Alves L.M.C."/>
            <person name="Varani A.M."/>
        </authorList>
    </citation>
    <scope>NUCLEOTIDE SEQUENCE [LARGE SCALE GENOMIC DNA]</scope>
    <source>
        <strain evidence="2 3">FCAV SCS01</strain>
    </source>
</reference>
<evidence type="ECO:0008006" key="4">
    <source>
        <dbReference type="Google" id="ProtNLM"/>
    </source>
</evidence>
<keyword evidence="3" id="KW-1185">Reference proteome</keyword>
<protein>
    <recommendedName>
        <fullName evidence="4">DUF2795 domain-containing protein</fullName>
    </recommendedName>
</protein>
<dbReference type="EMBL" id="NFZS01000002">
    <property type="protein sequence ID" value="RAO76211.1"/>
    <property type="molecule type" value="Genomic_DNA"/>
</dbReference>
<evidence type="ECO:0000313" key="2">
    <source>
        <dbReference type="EMBL" id="RAO76211.1"/>
    </source>
</evidence>
<accession>A0A328P4G9</accession>
<gene>
    <name evidence="2" type="ORF">CA260_10970</name>
</gene>
<evidence type="ECO:0000313" key="3">
    <source>
        <dbReference type="Proteomes" id="UP000248926"/>
    </source>
</evidence>
<feature type="region of interest" description="Disordered" evidence="1">
    <location>
        <begin position="1"/>
        <end position="34"/>
    </location>
</feature>
<dbReference type="Pfam" id="PF11387">
    <property type="entry name" value="DUF2795"/>
    <property type="match status" value="1"/>
</dbReference>
<evidence type="ECO:0000256" key="1">
    <source>
        <dbReference type="SAM" id="MobiDB-lite"/>
    </source>
</evidence>
<name>A0A328P4G9_9GAMM</name>